<dbReference type="InterPro" id="IPR027417">
    <property type="entry name" value="P-loop_NTPase"/>
</dbReference>
<dbReference type="PANTHER" id="PTHR30305:SF1">
    <property type="entry name" value="HPR KINASE_PHOSPHORYLASE"/>
    <property type="match status" value="1"/>
</dbReference>
<dbReference type="InterPro" id="IPR003755">
    <property type="entry name" value="HPr(Ser)_kin/Pase"/>
</dbReference>
<organism evidence="14 15">
    <name type="scientific">Prosthecobacter debontii</name>
    <dbReference type="NCBI Taxonomy" id="48467"/>
    <lineage>
        <taxon>Bacteria</taxon>
        <taxon>Pseudomonadati</taxon>
        <taxon>Verrucomicrobiota</taxon>
        <taxon>Verrucomicrobiia</taxon>
        <taxon>Verrucomicrobiales</taxon>
        <taxon>Verrucomicrobiaceae</taxon>
        <taxon>Prosthecobacter</taxon>
    </lineage>
</organism>
<feature type="region of interest" description="Important for the catalytic mechanism of dephosphorylation" evidence="11">
    <location>
        <begin position="277"/>
        <end position="282"/>
    </location>
</feature>
<evidence type="ECO:0000259" key="13">
    <source>
        <dbReference type="Pfam" id="PF07475"/>
    </source>
</evidence>
<proteinExistence type="inferred from homology"/>
<feature type="active site" description="Proton acceptor; for phosphorylation activity. Proton donor; for dephosphorylation activity" evidence="11">
    <location>
        <position position="190"/>
    </location>
</feature>
<feature type="active site" evidence="11">
    <location>
        <position position="151"/>
    </location>
</feature>
<comment type="cofactor">
    <cofactor evidence="11">
        <name>Mg(2+)</name>
        <dbReference type="ChEBI" id="CHEBI:18420"/>
    </cofactor>
</comment>
<comment type="function">
    <text evidence="11">Catalyzes the ATP- as well as the pyrophosphate-dependent phosphorylation of a specific serine residue in HPr, a phosphocarrier protein of the phosphoenolpyruvate-dependent sugar phosphotransferase system (PTS). HprK/P also catalyzes the pyrophosphate-producing, inorganic phosphate-dependent dephosphorylation (phosphorolysis) of seryl-phosphorylated HPr (P-Ser-HPr).</text>
</comment>
<evidence type="ECO:0000313" key="14">
    <source>
        <dbReference type="EMBL" id="SKA93349.1"/>
    </source>
</evidence>
<dbReference type="NCBIfam" id="TIGR00679">
    <property type="entry name" value="hpr-ser"/>
    <property type="match status" value="1"/>
</dbReference>
<feature type="domain" description="HPr kinase/phosphorylase C-terminal" evidence="13">
    <location>
        <begin position="144"/>
        <end position="311"/>
    </location>
</feature>
<comment type="miscellaneous">
    <text evidence="11">Both phosphorylation and phosphorolysis are carried out by the same active site and suggest a common mechanism for both reactions.</text>
</comment>
<dbReference type="GO" id="GO:0006109">
    <property type="term" value="P:regulation of carbohydrate metabolic process"/>
    <property type="evidence" value="ECO:0007669"/>
    <property type="project" value="UniProtKB-UniRule"/>
</dbReference>
<feature type="region of interest" description="Important for the catalytic mechanism of both phosphorylation and dephosphorylation" evidence="11">
    <location>
        <begin position="214"/>
        <end position="223"/>
    </location>
</feature>
<keyword evidence="11" id="KW-0479">Metal-binding</keyword>
<dbReference type="GO" id="GO:0004712">
    <property type="term" value="F:protein serine/threonine/tyrosine kinase activity"/>
    <property type="evidence" value="ECO:0007669"/>
    <property type="project" value="UniProtKB-UniRule"/>
</dbReference>
<dbReference type="InterPro" id="IPR028979">
    <property type="entry name" value="Ser_kin/Pase_Hpr-like_N_sf"/>
</dbReference>
<dbReference type="GO" id="GO:0000287">
    <property type="term" value="F:magnesium ion binding"/>
    <property type="evidence" value="ECO:0007669"/>
    <property type="project" value="UniProtKB-UniRule"/>
</dbReference>
<dbReference type="STRING" id="48467.SAMN02745166_02084"/>
<dbReference type="GO" id="GO:0004674">
    <property type="term" value="F:protein serine/threonine kinase activity"/>
    <property type="evidence" value="ECO:0007669"/>
    <property type="project" value="UniProtKB-KW"/>
</dbReference>
<dbReference type="InterPro" id="IPR011126">
    <property type="entry name" value="Hpr_kin/Pase_Hpr_N"/>
</dbReference>
<feature type="domain" description="HPr(Ser) kinase/phosphorylase N-terminal" evidence="12">
    <location>
        <begin position="13"/>
        <end position="137"/>
    </location>
</feature>
<keyword evidence="7 11" id="KW-0418">Kinase</keyword>
<keyword evidence="15" id="KW-1185">Reference proteome</keyword>
<evidence type="ECO:0000256" key="6">
    <source>
        <dbReference type="ARBA" id="ARBA00022741"/>
    </source>
</evidence>
<dbReference type="GO" id="GO:0000155">
    <property type="term" value="F:phosphorelay sensor kinase activity"/>
    <property type="evidence" value="ECO:0007669"/>
    <property type="project" value="InterPro"/>
</dbReference>
<gene>
    <name evidence="11" type="primary">hprK</name>
    <name evidence="14" type="ORF">SAMN02745166_02084</name>
</gene>
<comment type="subunit">
    <text evidence="3 11">Homohexamer.</text>
</comment>
<dbReference type="Pfam" id="PF02603">
    <property type="entry name" value="Hpr_kinase_N"/>
    <property type="match status" value="1"/>
</dbReference>
<comment type="domain">
    <text evidence="11">The Walker A ATP-binding motif also binds Pi and PPi.</text>
</comment>
<keyword evidence="9 11" id="KW-0511">Multifunctional enzyme</keyword>
<evidence type="ECO:0000256" key="5">
    <source>
        <dbReference type="ARBA" id="ARBA00022679"/>
    </source>
</evidence>
<dbReference type="AlphaFoldDB" id="A0A1T4XUU5"/>
<name>A0A1T4XUU5_9BACT</name>
<dbReference type="Pfam" id="PF07475">
    <property type="entry name" value="Hpr_kinase_C"/>
    <property type="match status" value="1"/>
</dbReference>
<dbReference type="EC" id="2.7.11.-" evidence="11"/>
<keyword evidence="6 11" id="KW-0547">Nucleotide-binding</keyword>
<evidence type="ECO:0000256" key="4">
    <source>
        <dbReference type="ARBA" id="ARBA00022527"/>
    </source>
</evidence>
<feature type="binding site" evidence="11">
    <location>
        <position position="173"/>
    </location>
    <ligand>
        <name>Mg(2+)</name>
        <dbReference type="ChEBI" id="CHEBI:18420"/>
    </ligand>
</feature>
<comment type="similarity">
    <text evidence="2 11">Belongs to the HPrK/P family.</text>
</comment>
<evidence type="ECO:0000256" key="7">
    <source>
        <dbReference type="ARBA" id="ARBA00022777"/>
    </source>
</evidence>
<evidence type="ECO:0000256" key="1">
    <source>
        <dbReference type="ARBA" id="ARBA00001120"/>
    </source>
</evidence>
<keyword evidence="5 11" id="KW-0808">Transferase</keyword>
<evidence type="ECO:0000313" key="15">
    <source>
        <dbReference type="Proteomes" id="UP000190774"/>
    </source>
</evidence>
<evidence type="ECO:0000256" key="11">
    <source>
        <dbReference type="HAMAP-Rule" id="MF_01249"/>
    </source>
</evidence>
<feature type="binding site" evidence="11">
    <location>
        <begin position="166"/>
        <end position="173"/>
    </location>
    <ligand>
        <name>ATP</name>
        <dbReference type="ChEBI" id="CHEBI:30616"/>
    </ligand>
</feature>
<feature type="binding site" evidence="11">
    <location>
        <position position="215"/>
    </location>
    <ligand>
        <name>Mg(2+)</name>
        <dbReference type="ChEBI" id="CHEBI:18420"/>
    </ligand>
</feature>
<evidence type="ECO:0000256" key="9">
    <source>
        <dbReference type="ARBA" id="ARBA00023268"/>
    </source>
</evidence>
<evidence type="ECO:0000256" key="3">
    <source>
        <dbReference type="ARBA" id="ARBA00011643"/>
    </source>
</evidence>
<keyword evidence="4 11" id="KW-0723">Serine/threonine-protein kinase</keyword>
<evidence type="ECO:0000259" key="12">
    <source>
        <dbReference type="Pfam" id="PF02603"/>
    </source>
</evidence>
<keyword evidence="8 11" id="KW-0067">ATP-binding</keyword>
<comment type="catalytic activity">
    <reaction evidence="10 11">
        <text>[HPr protein]-O-phospho-L-serine + phosphate + H(+) = [HPr protein]-L-serine + diphosphate</text>
        <dbReference type="Rhea" id="RHEA:46604"/>
        <dbReference type="Rhea" id="RHEA-COMP:11602"/>
        <dbReference type="Rhea" id="RHEA-COMP:11603"/>
        <dbReference type="ChEBI" id="CHEBI:15378"/>
        <dbReference type="ChEBI" id="CHEBI:29999"/>
        <dbReference type="ChEBI" id="CHEBI:33019"/>
        <dbReference type="ChEBI" id="CHEBI:43474"/>
        <dbReference type="ChEBI" id="CHEBI:83421"/>
    </reaction>
</comment>
<dbReference type="CDD" id="cd01918">
    <property type="entry name" value="HprK_C"/>
    <property type="match status" value="1"/>
</dbReference>
<evidence type="ECO:0000256" key="10">
    <source>
        <dbReference type="ARBA" id="ARBA00047657"/>
    </source>
</evidence>
<dbReference type="HAMAP" id="MF_01249">
    <property type="entry name" value="HPr_kinase"/>
    <property type="match status" value="1"/>
</dbReference>
<dbReference type="OrthoDB" id="9778803at2"/>
<dbReference type="SUPFAM" id="SSF53795">
    <property type="entry name" value="PEP carboxykinase-like"/>
    <property type="match status" value="1"/>
</dbReference>
<dbReference type="Gene3D" id="3.40.50.300">
    <property type="entry name" value="P-loop containing nucleotide triphosphate hydrolases"/>
    <property type="match status" value="1"/>
</dbReference>
<evidence type="ECO:0000256" key="2">
    <source>
        <dbReference type="ARBA" id="ARBA00006883"/>
    </source>
</evidence>
<dbReference type="GO" id="GO:0005524">
    <property type="term" value="F:ATP binding"/>
    <property type="evidence" value="ECO:0007669"/>
    <property type="project" value="UniProtKB-UniRule"/>
</dbReference>
<accession>A0A1T4XUU5</accession>
<dbReference type="Gene3D" id="3.40.1390.20">
    <property type="entry name" value="HprK N-terminal domain-like"/>
    <property type="match status" value="1"/>
</dbReference>
<dbReference type="InterPro" id="IPR011104">
    <property type="entry name" value="Hpr_kin/Pase_C"/>
</dbReference>
<dbReference type="EC" id="2.7.4.-" evidence="11"/>
<dbReference type="PANTHER" id="PTHR30305">
    <property type="entry name" value="PROTEIN YJDM-RELATED"/>
    <property type="match status" value="1"/>
</dbReference>
<reference evidence="15" key="1">
    <citation type="submission" date="2017-02" db="EMBL/GenBank/DDBJ databases">
        <authorList>
            <person name="Varghese N."/>
            <person name="Submissions S."/>
        </authorList>
    </citation>
    <scope>NUCLEOTIDE SEQUENCE [LARGE SCALE GENOMIC DNA]</scope>
    <source>
        <strain evidence="15">ATCC 700200</strain>
    </source>
</reference>
<feature type="active site" evidence="11">
    <location>
        <position position="256"/>
    </location>
</feature>
<sequence length="322" mass="35119">MSPSSKMKRPSSITVEEFFKTNEKALKLRLIGSDVGFKRKISEPSVNRPGLALSGFFTYFAYKRVQIIGNSEFSFLEGLDPKLRAARFSQLCTWDIPCLVVARGHRLSEDLVAIANEAGISVFQTSMITMKFLNAATIKLEWAFAPTMLVHGCLVDVQGIGVLIQGKSGCGKSESVIGLLQRGGSLVADDAVRLRLVEEREIVGSAPEMTRNMIEIRGLGILNVAALFGVGSVRMSKRLDLAVNLVHLAESHDLERVGMASQSTEIMGLTIAKVDIPVAPGRDVAGLIELAALNYKLRTFGYNSAVEFDQRLLKKMADDQIG</sequence>
<keyword evidence="11" id="KW-0460">Magnesium</keyword>
<protein>
    <recommendedName>
        <fullName evidence="11">HPr kinase/phosphorylase</fullName>
        <shortName evidence="11">HPrK/P</shortName>
        <ecNumber evidence="11">2.7.11.-</ecNumber>
        <ecNumber evidence="11">2.7.4.-</ecNumber>
    </recommendedName>
    <alternativeName>
        <fullName evidence="11">HPr(Ser) kinase/phosphorylase</fullName>
    </alternativeName>
</protein>
<feature type="active site" evidence="11">
    <location>
        <position position="172"/>
    </location>
</feature>
<comment type="catalytic activity">
    <reaction evidence="1 11">
        <text>[HPr protein]-L-serine + ATP = [HPr protein]-O-phospho-L-serine + ADP + H(+)</text>
        <dbReference type="Rhea" id="RHEA:46600"/>
        <dbReference type="Rhea" id="RHEA-COMP:11602"/>
        <dbReference type="Rhea" id="RHEA-COMP:11603"/>
        <dbReference type="ChEBI" id="CHEBI:15378"/>
        <dbReference type="ChEBI" id="CHEBI:29999"/>
        <dbReference type="ChEBI" id="CHEBI:30616"/>
        <dbReference type="ChEBI" id="CHEBI:83421"/>
        <dbReference type="ChEBI" id="CHEBI:456216"/>
    </reaction>
</comment>
<dbReference type="EMBL" id="FUYE01000005">
    <property type="protein sequence ID" value="SKA93349.1"/>
    <property type="molecule type" value="Genomic_DNA"/>
</dbReference>
<dbReference type="Proteomes" id="UP000190774">
    <property type="component" value="Unassembled WGS sequence"/>
</dbReference>
<dbReference type="SUPFAM" id="SSF75138">
    <property type="entry name" value="HprK N-terminal domain-like"/>
    <property type="match status" value="1"/>
</dbReference>
<evidence type="ECO:0000256" key="8">
    <source>
        <dbReference type="ARBA" id="ARBA00022840"/>
    </source>
</evidence>